<dbReference type="PROSITE" id="PS50053">
    <property type="entry name" value="UBIQUITIN_2"/>
    <property type="match status" value="1"/>
</dbReference>
<dbReference type="SMART" id="SM00213">
    <property type="entry name" value="UBQ"/>
    <property type="match status" value="1"/>
</dbReference>
<sequence length="226" mass="25317">MKSLRLCHHQVVKKAFYSKLVLYLATIPVPPLTGRYLKDCKVRNCAGILLERSNILSLDQLNQEGSMKNLMSSDVEKTLADDNVIGNLSTTDVTSFYVQMLNGKTIPINVVNSDTIGRVKEMIEDKERIPPPMQSITFKKKPLEDGKTVAEYRIQNQDTIHLTVNLRGGGNTTGPSSGAIGIEVIDGTNGARLKLEFKNSHQILKIKEMIRYKFQIPPNEQNFSEI</sequence>
<dbReference type="Proteomes" id="UP000607653">
    <property type="component" value="Unassembled WGS sequence"/>
</dbReference>
<comment type="caution">
    <text evidence="3">The sequence shown here is derived from an EMBL/GenBank/DDBJ whole genome shotgun (WGS) entry which is preliminary data.</text>
</comment>
<dbReference type="GO" id="GO:0003729">
    <property type="term" value="F:mRNA binding"/>
    <property type="evidence" value="ECO:0007669"/>
    <property type="project" value="UniProtKB-ARBA"/>
</dbReference>
<organism evidence="3 4">
    <name type="scientific">Nelumbo nucifera</name>
    <name type="common">Sacred lotus</name>
    <dbReference type="NCBI Taxonomy" id="4432"/>
    <lineage>
        <taxon>Eukaryota</taxon>
        <taxon>Viridiplantae</taxon>
        <taxon>Streptophyta</taxon>
        <taxon>Embryophyta</taxon>
        <taxon>Tracheophyta</taxon>
        <taxon>Spermatophyta</taxon>
        <taxon>Magnoliopsida</taxon>
        <taxon>Proteales</taxon>
        <taxon>Nelumbonaceae</taxon>
        <taxon>Nelumbo</taxon>
    </lineage>
</organism>
<dbReference type="SUPFAM" id="SSF54236">
    <property type="entry name" value="Ubiquitin-like"/>
    <property type="match status" value="1"/>
</dbReference>
<dbReference type="PANTHER" id="PTHR10666">
    <property type="entry name" value="UBIQUITIN"/>
    <property type="match status" value="1"/>
</dbReference>
<feature type="domain" description="Ubiquitin-like" evidence="2">
    <location>
        <begin position="94"/>
        <end position="169"/>
    </location>
</feature>
<dbReference type="AlphaFoldDB" id="A0A822ZN28"/>
<dbReference type="InterPro" id="IPR019956">
    <property type="entry name" value="Ubiquitin_dom"/>
</dbReference>
<reference evidence="3 4" key="1">
    <citation type="journal article" date="2020" name="Mol. Biol. Evol.">
        <title>Distinct Expression and Methylation Patterns for Genes with Different Fates following a Single Whole-Genome Duplication in Flowering Plants.</title>
        <authorList>
            <person name="Shi T."/>
            <person name="Rahmani R.S."/>
            <person name="Gugger P.F."/>
            <person name="Wang M."/>
            <person name="Li H."/>
            <person name="Zhang Y."/>
            <person name="Li Z."/>
            <person name="Wang Q."/>
            <person name="Van de Peer Y."/>
            <person name="Marchal K."/>
            <person name="Chen J."/>
        </authorList>
    </citation>
    <scope>NUCLEOTIDE SEQUENCE [LARGE SCALE GENOMIC DNA]</scope>
    <source>
        <tissue evidence="3">Leaf</tissue>
    </source>
</reference>
<dbReference type="EMBL" id="DUZY01000007">
    <property type="protein sequence ID" value="DAD46297.1"/>
    <property type="molecule type" value="Genomic_DNA"/>
</dbReference>
<dbReference type="InterPro" id="IPR050158">
    <property type="entry name" value="Ubiquitin_ubiquitin-like"/>
</dbReference>
<accession>A0A822ZN28</accession>
<evidence type="ECO:0000313" key="3">
    <source>
        <dbReference type="EMBL" id="DAD46297.1"/>
    </source>
</evidence>
<dbReference type="InterPro" id="IPR000626">
    <property type="entry name" value="Ubiquitin-like_dom"/>
</dbReference>
<evidence type="ECO:0000313" key="4">
    <source>
        <dbReference type="Proteomes" id="UP000607653"/>
    </source>
</evidence>
<dbReference type="PRINTS" id="PR00348">
    <property type="entry name" value="UBIQUITIN"/>
</dbReference>
<dbReference type="Gene3D" id="3.10.20.90">
    <property type="entry name" value="Phosphatidylinositol 3-kinase Catalytic Subunit, Chain A, domain 1"/>
    <property type="match status" value="1"/>
</dbReference>
<gene>
    <name evidence="3" type="ORF">HUJ06_004527</name>
</gene>
<protein>
    <recommendedName>
        <fullName evidence="2">Ubiquitin-like domain-containing protein</fullName>
    </recommendedName>
</protein>
<dbReference type="Pfam" id="PF00240">
    <property type="entry name" value="ubiquitin"/>
    <property type="match status" value="1"/>
</dbReference>
<evidence type="ECO:0000256" key="1">
    <source>
        <dbReference type="ARBA" id="ARBA00022499"/>
    </source>
</evidence>
<proteinExistence type="predicted"/>
<dbReference type="InterPro" id="IPR029071">
    <property type="entry name" value="Ubiquitin-like_domsf"/>
</dbReference>
<keyword evidence="1" id="KW-1017">Isopeptide bond</keyword>
<name>A0A822ZN28_NELNU</name>
<keyword evidence="4" id="KW-1185">Reference proteome</keyword>
<evidence type="ECO:0000259" key="2">
    <source>
        <dbReference type="PROSITE" id="PS50053"/>
    </source>
</evidence>